<reference evidence="9" key="1">
    <citation type="submission" date="2016-03" db="EMBL/GenBank/DDBJ databases">
        <title>Mechanisms controlling the formation of the plant cell surface in tip-growing cells are functionally conserved among land plants.</title>
        <authorList>
            <person name="Honkanen S."/>
            <person name="Jones V.A."/>
            <person name="Morieri G."/>
            <person name="Champion C."/>
            <person name="Hetherington A.J."/>
            <person name="Kelly S."/>
            <person name="Saint-Marcoux D."/>
            <person name="Proust H."/>
            <person name="Prescott H."/>
            <person name="Dolan L."/>
        </authorList>
    </citation>
    <scope>NUCLEOTIDE SEQUENCE [LARGE SCALE GENOMIC DNA]</scope>
    <source>
        <tissue evidence="9">Whole gametophyte</tissue>
    </source>
</reference>
<organism evidence="9 10">
    <name type="scientific">Marchantia polymorpha subsp. ruderalis</name>
    <dbReference type="NCBI Taxonomy" id="1480154"/>
    <lineage>
        <taxon>Eukaryota</taxon>
        <taxon>Viridiplantae</taxon>
        <taxon>Streptophyta</taxon>
        <taxon>Embryophyta</taxon>
        <taxon>Marchantiophyta</taxon>
        <taxon>Marchantiopsida</taxon>
        <taxon>Marchantiidae</taxon>
        <taxon>Marchantiales</taxon>
        <taxon>Marchantiaceae</taxon>
        <taxon>Marchantia</taxon>
    </lineage>
</organism>
<dbReference type="Proteomes" id="UP000077202">
    <property type="component" value="Unassembled WGS sequence"/>
</dbReference>
<dbReference type="AlphaFoldDB" id="A0A176W7E8"/>
<sequence length="283" mass="32322">MMEIIPFLRRQLRKYMVSLVAQQDPPTLEDLYRRGRFQFIPGTLQIMGVLYRLFRRWEAKSEADSHKKERRNVIYRLLSDMTSLVAEEVKGVVEYYSDFRVDPPEEFSLTVRPKLVPELLQASRGMIFSTDGPPRALLLYHPTALSFVQTALQITQIAHVVVKEVTIQNAAQIHFETCLRVVVKEVKVTAPEDSPNTDGISLADAQKATVEYSVLSFTLLVTCYNLASLDFESRPVASPRATARGHVRPILETVGAILRFRPDLEMLGTEVFDRMKTRFMSEI</sequence>
<protein>
    <submittedName>
        <fullName evidence="9">Uncharacterized protein</fullName>
    </submittedName>
</protein>
<accession>A0A176W7E8</accession>
<dbReference type="InterPro" id="IPR011050">
    <property type="entry name" value="Pectin_lyase_fold/virulence"/>
</dbReference>
<keyword evidence="5 8" id="KW-0378">Hydrolase</keyword>
<evidence type="ECO:0000256" key="2">
    <source>
        <dbReference type="ARBA" id="ARBA00008834"/>
    </source>
</evidence>
<evidence type="ECO:0000313" key="9">
    <source>
        <dbReference type="EMBL" id="OAE28056.1"/>
    </source>
</evidence>
<dbReference type="SUPFAM" id="SSF51126">
    <property type="entry name" value="Pectin lyase-like"/>
    <property type="match status" value="1"/>
</dbReference>
<evidence type="ECO:0000313" key="10">
    <source>
        <dbReference type="Proteomes" id="UP000077202"/>
    </source>
</evidence>
<dbReference type="GO" id="GO:0004650">
    <property type="term" value="F:polygalacturonase activity"/>
    <property type="evidence" value="ECO:0007669"/>
    <property type="project" value="InterPro"/>
</dbReference>
<comment type="similarity">
    <text evidence="2 8">Belongs to the glycosyl hydrolase 28 family.</text>
</comment>
<evidence type="ECO:0000256" key="6">
    <source>
        <dbReference type="ARBA" id="ARBA00023295"/>
    </source>
</evidence>
<evidence type="ECO:0000256" key="8">
    <source>
        <dbReference type="RuleBase" id="RU361169"/>
    </source>
</evidence>
<dbReference type="InterPro" id="IPR000743">
    <property type="entry name" value="Glyco_hydro_28"/>
</dbReference>
<evidence type="ECO:0000256" key="5">
    <source>
        <dbReference type="ARBA" id="ARBA00022801"/>
    </source>
</evidence>
<keyword evidence="4" id="KW-0964">Secreted</keyword>
<dbReference type="EMBL" id="LVLJ01001782">
    <property type="protein sequence ID" value="OAE28056.1"/>
    <property type="molecule type" value="Genomic_DNA"/>
</dbReference>
<keyword evidence="3" id="KW-0134">Cell wall</keyword>
<keyword evidence="6 8" id="KW-0326">Glycosidase</keyword>
<dbReference type="InterPro" id="IPR012334">
    <property type="entry name" value="Pectin_lyas_fold"/>
</dbReference>
<keyword evidence="7" id="KW-0961">Cell wall biogenesis/degradation</keyword>
<dbReference type="Pfam" id="PF00295">
    <property type="entry name" value="Glyco_hydro_28"/>
    <property type="match status" value="1"/>
</dbReference>
<dbReference type="GO" id="GO:0071555">
    <property type="term" value="P:cell wall organization"/>
    <property type="evidence" value="ECO:0007669"/>
    <property type="project" value="UniProtKB-KW"/>
</dbReference>
<comment type="caution">
    <text evidence="9">The sequence shown here is derived from an EMBL/GenBank/DDBJ whole genome shotgun (WGS) entry which is preliminary data.</text>
</comment>
<comment type="subcellular location">
    <subcellularLocation>
        <location evidence="1">Secreted</location>
        <location evidence="1">Cell wall</location>
    </subcellularLocation>
</comment>
<proteinExistence type="inferred from homology"/>
<keyword evidence="10" id="KW-1185">Reference proteome</keyword>
<evidence type="ECO:0000256" key="7">
    <source>
        <dbReference type="ARBA" id="ARBA00023316"/>
    </source>
</evidence>
<evidence type="ECO:0000256" key="4">
    <source>
        <dbReference type="ARBA" id="ARBA00022525"/>
    </source>
</evidence>
<evidence type="ECO:0000256" key="3">
    <source>
        <dbReference type="ARBA" id="ARBA00022512"/>
    </source>
</evidence>
<name>A0A176W7E8_MARPO</name>
<dbReference type="PANTHER" id="PTHR31375">
    <property type="match status" value="1"/>
</dbReference>
<gene>
    <name evidence="9" type="ORF">AXG93_488s1180</name>
</gene>
<dbReference type="Gene3D" id="2.160.20.10">
    <property type="entry name" value="Single-stranded right-handed beta-helix, Pectin lyase-like"/>
    <property type="match status" value="1"/>
</dbReference>
<evidence type="ECO:0000256" key="1">
    <source>
        <dbReference type="ARBA" id="ARBA00004191"/>
    </source>
</evidence>
<dbReference type="GO" id="GO:0005975">
    <property type="term" value="P:carbohydrate metabolic process"/>
    <property type="evidence" value="ECO:0007669"/>
    <property type="project" value="InterPro"/>
</dbReference>